<keyword evidence="7 11" id="KW-0798">TonB box</keyword>
<dbReference type="EMBL" id="JXXZ01000002">
    <property type="protein sequence ID" value="KJZ01923.1"/>
    <property type="molecule type" value="Genomic_DNA"/>
</dbReference>
<dbReference type="AlphaFoldDB" id="A0A0F4PR40"/>
<dbReference type="Pfam" id="PF07715">
    <property type="entry name" value="Plug"/>
    <property type="match status" value="1"/>
</dbReference>
<dbReference type="Gene3D" id="2.170.130.10">
    <property type="entry name" value="TonB-dependent receptor, plug domain"/>
    <property type="match status" value="1"/>
</dbReference>
<evidence type="ECO:0000259" key="13">
    <source>
        <dbReference type="Pfam" id="PF00593"/>
    </source>
</evidence>
<gene>
    <name evidence="15" type="ORF">TW72_03015</name>
</gene>
<dbReference type="Proteomes" id="UP000033664">
    <property type="component" value="Unassembled WGS sequence"/>
</dbReference>
<dbReference type="PANTHER" id="PTHR30069:SF53">
    <property type="entry name" value="COLICIN I RECEPTOR-RELATED"/>
    <property type="match status" value="1"/>
</dbReference>
<dbReference type="InterPro" id="IPR012910">
    <property type="entry name" value="Plug_dom"/>
</dbReference>
<evidence type="ECO:0000259" key="14">
    <source>
        <dbReference type="Pfam" id="PF07715"/>
    </source>
</evidence>
<reference evidence="15 16" key="1">
    <citation type="journal article" date="2015" name="BMC Genomics">
        <title>Genome mining reveals unlocked bioactive potential of marine Gram-negative bacteria.</title>
        <authorList>
            <person name="Machado H."/>
            <person name="Sonnenschein E.C."/>
            <person name="Melchiorsen J."/>
            <person name="Gram L."/>
        </authorList>
    </citation>
    <scope>NUCLEOTIDE SEQUENCE [LARGE SCALE GENOMIC DNA]</scope>
    <source>
        <strain evidence="15 16">S3137</strain>
    </source>
</reference>
<dbReference type="Gene3D" id="2.40.170.20">
    <property type="entry name" value="TonB-dependent receptor, beta-barrel domain"/>
    <property type="match status" value="1"/>
</dbReference>
<dbReference type="InterPro" id="IPR037066">
    <property type="entry name" value="Plug_dom_sf"/>
</dbReference>
<dbReference type="GO" id="GO:0009279">
    <property type="term" value="C:cell outer membrane"/>
    <property type="evidence" value="ECO:0007669"/>
    <property type="project" value="UniProtKB-SubCell"/>
</dbReference>
<feature type="signal peptide" evidence="12">
    <location>
        <begin position="1"/>
        <end position="21"/>
    </location>
</feature>
<feature type="domain" description="TonB-dependent receptor-like beta-barrel" evidence="13">
    <location>
        <begin position="192"/>
        <end position="578"/>
    </location>
</feature>
<proteinExistence type="inferred from homology"/>
<dbReference type="Pfam" id="PF00593">
    <property type="entry name" value="TonB_dep_Rec_b-barrel"/>
    <property type="match status" value="1"/>
</dbReference>
<evidence type="ECO:0000256" key="7">
    <source>
        <dbReference type="ARBA" id="ARBA00023077"/>
    </source>
</evidence>
<comment type="subcellular location">
    <subcellularLocation>
        <location evidence="1 10">Cell outer membrane</location>
        <topology evidence="1 10">Multi-pass membrane protein</topology>
    </subcellularLocation>
</comment>
<comment type="caution">
    <text evidence="15">The sequence shown here is derived from an EMBL/GenBank/DDBJ whole genome shotgun (WGS) entry which is preliminary data.</text>
</comment>
<evidence type="ECO:0000256" key="2">
    <source>
        <dbReference type="ARBA" id="ARBA00022448"/>
    </source>
</evidence>
<dbReference type="GO" id="GO:0006811">
    <property type="term" value="P:monoatomic ion transport"/>
    <property type="evidence" value="ECO:0007669"/>
    <property type="project" value="UniProtKB-KW"/>
</dbReference>
<evidence type="ECO:0000256" key="9">
    <source>
        <dbReference type="ARBA" id="ARBA00023237"/>
    </source>
</evidence>
<dbReference type="InterPro" id="IPR039426">
    <property type="entry name" value="TonB-dep_rcpt-like"/>
</dbReference>
<dbReference type="GO" id="GO:0015889">
    <property type="term" value="P:cobalamin transport"/>
    <property type="evidence" value="ECO:0007669"/>
    <property type="project" value="TreeGrafter"/>
</dbReference>
<dbReference type="RefSeq" id="WP_045979290.1">
    <property type="nucleotide sequence ID" value="NZ_JXXY01000006.1"/>
</dbReference>
<evidence type="ECO:0000256" key="3">
    <source>
        <dbReference type="ARBA" id="ARBA00022452"/>
    </source>
</evidence>
<protein>
    <recommendedName>
        <fullName evidence="17">TonB-dependent receptor</fullName>
    </recommendedName>
</protein>
<feature type="domain" description="TonB-dependent receptor plug" evidence="14">
    <location>
        <begin position="42"/>
        <end position="147"/>
    </location>
</feature>
<evidence type="ECO:0000313" key="16">
    <source>
        <dbReference type="Proteomes" id="UP000033664"/>
    </source>
</evidence>
<keyword evidence="6" id="KW-0406">Ion transport</keyword>
<dbReference type="PROSITE" id="PS52016">
    <property type="entry name" value="TONB_DEPENDENT_REC_3"/>
    <property type="match status" value="1"/>
</dbReference>
<keyword evidence="3 10" id="KW-1134">Transmembrane beta strand</keyword>
<comment type="similarity">
    <text evidence="10 11">Belongs to the TonB-dependent receptor family.</text>
</comment>
<accession>A0A0F4PR40</accession>
<dbReference type="GeneID" id="58227455"/>
<evidence type="ECO:0000256" key="1">
    <source>
        <dbReference type="ARBA" id="ARBA00004571"/>
    </source>
</evidence>
<evidence type="ECO:0000256" key="11">
    <source>
        <dbReference type="RuleBase" id="RU003357"/>
    </source>
</evidence>
<dbReference type="InterPro" id="IPR036942">
    <property type="entry name" value="Beta-barrel_TonB_sf"/>
</dbReference>
<evidence type="ECO:0000256" key="6">
    <source>
        <dbReference type="ARBA" id="ARBA00023065"/>
    </source>
</evidence>
<dbReference type="eggNOG" id="COG4206">
    <property type="taxonomic scope" value="Bacteria"/>
</dbReference>
<evidence type="ECO:0008006" key="17">
    <source>
        <dbReference type="Google" id="ProtNLM"/>
    </source>
</evidence>
<evidence type="ECO:0000256" key="10">
    <source>
        <dbReference type="PROSITE-ProRule" id="PRU01360"/>
    </source>
</evidence>
<evidence type="ECO:0000256" key="12">
    <source>
        <dbReference type="SAM" id="SignalP"/>
    </source>
</evidence>
<dbReference type="CDD" id="cd01347">
    <property type="entry name" value="ligand_gated_channel"/>
    <property type="match status" value="1"/>
</dbReference>
<name>A0A0F4PR40_9GAMM</name>
<sequence length="616" mass="67606">MYNKTKVAVGIAALFSGAVFAQQQQSIERLTVTANKFEQPIENVLASINVITRADIERLGVPDLPALLSHYAGVDIVRSGGQGQSTSLFIRGAASSHSLVIVDGVRVGSATTGYKALSSVPLNSIERVEVIRGARAAWYGSDALAGVINIVTRDGDSQSVSVQSGSDNYVNAQGAFAFRQGAFNAAFNLGYEHTDGFDVTTGQDPDEDGYENQNLGARFGYDLGDYGVLELLGQYSEGYVEYDTSFGDDYTDFEKYHVQLGWRKNHGAFAHKLQTSLAQDDEINTQQHGAPGYRGNEYSTARDELSYQLNYVFSPAITVSGGADYYYEDISDSYSSSAIPEQPASGFTVQTRNNKGVYVGGYYDGQAFNTNAVVRHDEHSQFGGHFTYNLAAGVPLSDIATFRASYGTAFKAPSFNDASSIWGSNDALQPEESNNAELGLRLDLQSGQYDIALYQNQFDNLIAWGNNGPENIAKASFEGVELSAQVQDMFGIDHQLNFSYVDAEDDNTGQALVLRAEKTFNWSVGKQFDKWYVGAQLQYRSDRLSYYRTDLPSYTLVNLNARYQLLRDLTFTFGVDNLTDKEYITNVAATDWSTGEVTSAYRGAERKVYAGLQFDL</sequence>
<feature type="chain" id="PRO_5002474411" description="TonB-dependent receptor" evidence="12">
    <location>
        <begin position="22"/>
        <end position="616"/>
    </location>
</feature>
<keyword evidence="2 10" id="KW-0813">Transport</keyword>
<keyword evidence="5 12" id="KW-0732">Signal</keyword>
<evidence type="ECO:0000256" key="5">
    <source>
        <dbReference type="ARBA" id="ARBA00022729"/>
    </source>
</evidence>
<dbReference type="PANTHER" id="PTHR30069">
    <property type="entry name" value="TONB-DEPENDENT OUTER MEMBRANE RECEPTOR"/>
    <property type="match status" value="1"/>
</dbReference>
<dbReference type="InterPro" id="IPR000531">
    <property type="entry name" value="Beta-barrel_TonB"/>
</dbReference>
<organism evidence="15 16">
    <name type="scientific">Pseudoalteromonas ruthenica</name>
    <dbReference type="NCBI Taxonomy" id="151081"/>
    <lineage>
        <taxon>Bacteria</taxon>
        <taxon>Pseudomonadati</taxon>
        <taxon>Pseudomonadota</taxon>
        <taxon>Gammaproteobacteria</taxon>
        <taxon>Alteromonadales</taxon>
        <taxon>Pseudoalteromonadaceae</taxon>
        <taxon>Pseudoalteromonas</taxon>
    </lineage>
</organism>
<dbReference type="OrthoDB" id="9764669at2"/>
<dbReference type="PATRIC" id="fig|151081.8.peg.1780"/>
<keyword evidence="9 10" id="KW-0998">Cell outer membrane</keyword>
<keyword evidence="8 10" id="KW-0472">Membrane</keyword>
<evidence type="ECO:0000313" key="15">
    <source>
        <dbReference type="EMBL" id="KJZ01923.1"/>
    </source>
</evidence>
<evidence type="ECO:0000256" key="4">
    <source>
        <dbReference type="ARBA" id="ARBA00022692"/>
    </source>
</evidence>
<keyword evidence="4 10" id="KW-0812">Transmembrane</keyword>
<evidence type="ECO:0000256" key="8">
    <source>
        <dbReference type="ARBA" id="ARBA00023136"/>
    </source>
</evidence>
<keyword evidence="16" id="KW-1185">Reference proteome</keyword>
<dbReference type="SUPFAM" id="SSF56935">
    <property type="entry name" value="Porins"/>
    <property type="match status" value="1"/>
</dbReference>